<comment type="catalytic activity">
    <reaction evidence="9 10">
        <text>XTP + H2O = XDP + phosphate + H(+)</text>
        <dbReference type="Rhea" id="RHEA:28406"/>
        <dbReference type="ChEBI" id="CHEBI:15377"/>
        <dbReference type="ChEBI" id="CHEBI:15378"/>
        <dbReference type="ChEBI" id="CHEBI:43474"/>
        <dbReference type="ChEBI" id="CHEBI:59884"/>
        <dbReference type="ChEBI" id="CHEBI:61314"/>
        <dbReference type="EC" id="3.6.1.73"/>
    </reaction>
</comment>
<dbReference type="NCBIfam" id="TIGR00258">
    <property type="entry name" value="inosine/xanthosine triphosphatase"/>
    <property type="match status" value="1"/>
</dbReference>
<gene>
    <name evidence="12" type="ORF">AN188_00078</name>
    <name evidence="13" type="ORF">APG09_00903</name>
</gene>
<comment type="caution">
    <text evidence="10">Lacks conserved residue(s) required for the propagation of feature annotation.</text>
</comment>
<dbReference type="EMBL" id="LNJB01000001">
    <property type="protein sequence ID" value="KYC55428.1"/>
    <property type="molecule type" value="Genomic_DNA"/>
</dbReference>
<comment type="caution">
    <text evidence="12">The sequence shown here is derived from an EMBL/GenBank/DDBJ whole genome shotgun (WGS) entry which is preliminary data.</text>
</comment>
<evidence type="ECO:0000256" key="5">
    <source>
        <dbReference type="ARBA" id="ARBA00022842"/>
    </source>
</evidence>
<dbReference type="FunFam" id="3.90.950.10:FF:000002">
    <property type="entry name" value="Inosine/xanthosine triphosphatase"/>
    <property type="match status" value="1"/>
</dbReference>
<evidence type="ECO:0000256" key="4">
    <source>
        <dbReference type="ARBA" id="ARBA00022801"/>
    </source>
</evidence>
<evidence type="ECO:0000256" key="7">
    <source>
        <dbReference type="ARBA" id="ARBA00023211"/>
    </source>
</evidence>
<dbReference type="GO" id="GO:0103023">
    <property type="term" value="F:ITPase activity"/>
    <property type="evidence" value="ECO:0007669"/>
    <property type="project" value="UniProtKB-EC"/>
</dbReference>
<dbReference type="InterPro" id="IPR050299">
    <property type="entry name" value="YjjX_NTPase"/>
</dbReference>
<dbReference type="GO" id="GO:0046872">
    <property type="term" value="F:metal ion binding"/>
    <property type="evidence" value="ECO:0007669"/>
    <property type="project" value="UniProtKB-KW"/>
</dbReference>
<accession>A0A150JKH8</accession>
<evidence type="ECO:0000259" key="11">
    <source>
        <dbReference type="Pfam" id="PF01931"/>
    </source>
</evidence>
<dbReference type="AlphaFoldDB" id="A0A150JL24"/>
<proteinExistence type="inferred from homology"/>
<evidence type="ECO:0000313" key="12">
    <source>
        <dbReference type="EMBL" id="KYC55428.1"/>
    </source>
</evidence>
<dbReference type="GO" id="GO:0006772">
    <property type="term" value="P:thiamine metabolic process"/>
    <property type="evidence" value="ECO:0007669"/>
    <property type="project" value="TreeGrafter"/>
</dbReference>
<keyword evidence="7 10" id="KW-0464">Manganese</keyword>
<comment type="subunit">
    <text evidence="10">Homodimer.</text>
</comment>
<evidence type="ECO:0000313" key="13">
    <source>
        <dbReference type="EMBL" id="KYC57763.1"/>
    </source>
</evidence>
<comment type="cofactor">
    <cofactor evidence="10">
        <name>Mg(2+)</name>
        <dbReference type="ChEBI" id="CHEBI:18420"/>
    </cofactor>
    <cofactor evidence="10">
        <name>Mn(2+)</name>
        <dbReference type="ChEBI" id="CHEBI:29035"/>
    </cofactor>
    <text evidence="10">Binds 1 divalent metal cation per subunit; can use either Mg(2+) or Mn(2+).</text>
</comment>
<keyword evidence="2 10" id="KW-0479">Metal-binding</keyword>
<sequence length="177" mass="19537">MKILVGSKNPVKIDATREAFSCYYKDIEVEGIEVNSSVPTQPIDEETFEGAEHRAKVLKIFNEKARINASFFVGIEGGIINIYSKWFGIGAVCIMDDKGNSGFGVSPMFEIWNDAIDELLDGSELGDVMAELTGDIDIKRKGGAIGFLTEGVVERKELYVSALKLAIVPFLKKDLYF</sequence>
<comment type="catalytic activity">
    <reaction evidence="8 10">
        <text>ITP + H2O = IDP + phosphate + H(+)</text>
        <dbReference type="Rhea" id="RHEA:28330"/>
        <dbReference type="ChEBI" id="CHEBI:15377"/>
        <dbReference type="ChEBI" id="CHEBI:15378"/>
        <dbReference type="ChEBI" id="CHEBI:43474"/>
        <dbReference type="ChEBI" id="CHEBI:58280"/>
        <dbReference type="ChEBI" id="CHEBI:61402"/>
        <dbReference type="EC" id="3.6.1.73"/>
    </reaction>
</comment>
<dbReference type="GO" id="GO:0000166">
    <property type="term" value="F:nucleotide binding"/>
    <property type="evidence" value="ECO:0007669"/>
    <property type="project" value="UniProtKB-KW"/>
</dbReference>
<dbReference type="EMBL" id="LNJE01000009">
    <property type="protein sequence ID" value="KYC57763.1"/>
    <property type="molecule type" value="Genomic_DNA"/>
</dbReference>
<evidence type="ECO:0000256" key="9">
    <source>
        <dbReference type="ARBA" id="ARBA00048781"/>
    </source>
</evidence>
<evidence type="ECO:0000256" key="10">
    <source>
        <dbReference type="HAMAP-Rule" id="MF_00648"/>
    </source>
</evidence>
<dbReference type="HAMAP" id="MF_00648">
    <property type="entry name" value="Non_canon_purine_NTPase_YjjX"/>
    <property type="match status" value="1"/>
</dbReference>
<keyword evidence="5 10" id="KW-0460">Magnesium</keyword>
<evidence type="ECO:0000256" key="3">
    <source>
        <dbReference type="ARBA" id="ARBA00022741"/>
    </source>
</evidence>
<comment type="function">
    <text evidence="10">Phosphatase that hydrolyzes non-canonical purine nucleotides such as XTP and ITP to their respective diphosphate derivatives. Probably excludes non-canonical purines from DNA/RNA precursor pool, thus preventing their incorporation into DNA/RNA and avoiding chromosomal lesions.</text>
</comment>
<keyword evidence="4 10" id="KW-0378">Hydrolase</keyword>
<dbReference type="Gene3D" id="3.90.950.10">
    <property type="match status" value="1"/>
</dbReference>
<feature type="domain" description="Non-canonical purine NTP phosphatase/PRRC1" evidence="11">
    <location>
        <begin position="6"/>
        <end position="171"/>
    </location>
</feature>
<organism evidence="12 14">
    <name type="scientific">Candidatus Methanofastidiosum methylothiophilum</name>
    <dbReference type="NCBI Taxonomy" id="1705564"/>
    <lineage>
        <taxon>Archaea</taxon>
        <taxon>Methanobacteriati</taxon>
        <taxon>Methanobacteriota</taxon>
        <taxon>Stenosarchaea group</taxon>
        <taxon>Candidatus Methanofastidiosia</taxon>
        <taxon>Candidatus Methanofastidiosales</taxon>
        <taxon>Candidatus Methanofastidiosaceae</taxon>
        <taxon>Candidatus Methanofastidiosum</taxon>
    </lineage>
</organism>
<evidence type="ECO:0000256" key="1">
    <source>
        <dbReference type="ARBA" id="ARBA00001936"/>
    </source>
</evidence>
<dbReference type="EC" id="3.6.1.73" evidence="10"/>
<comment type="similarity">
    <text evidence="10">Belongs to the YjjX NTPase family.</text>
</comment>
<dbReference type="Pfam" id="PF01931">
    <property type="entry name" value="NTPase_I-T"/>
    <property type="match status" value="1"/>
</dbReference>
<protein>
    <recommendedName>
        <fullName evidence="10">Probable inosine/xanthosine triphosphatase</fullName>
        <shortName evidence="10">ITPase/XTPase</shortName>
        <ecNumber evidence="10">3.6.1.73</ecNumber>
    </recommendedName>
    <alternativeName>
        <fullName evidence="10">Non-canonical purine NTP phosphatase</fullName>
    </alternativeName>
    <alternativeName>
        <fullName evidence="10">Non-standard purine NTP phosphatase</fullName>
    </alternativeName>
    <alternativeName>
        <fullName evidence="10">Nucleoside-triphosphate phosphatase</fullName>
        <shortName evidence="10">NTPase</shortName>
    </alternativeName>
</protein>
<evidence type="ECO:0000313" key="14">
    <source>
        <dbReference type="Proteomes" id="UP000092420"/>
    </source>
</evidence>
<dbReference type="PANTHER" id="PTHR34699">
    <property type="match status" value="1"/>
</dbReference>
<keyword evidence="6 10" id="KW-0546">Nucleotide metabolism</keyword>
<dbReference type="GO" id="GO:0009117">
    <property type="term" value="P:nucleotide metabolic process"/>
    <property type="evidence" value="ECO:0007669"/>
    <property type="project" value="UniProtKB-KW"/>
</dbReference>
<dbReference type="SUPFAM" id="SSF52972">
    <property type="entry name" value="ITPase-like"/>
    <property type="match status" value="1"/>
</dbReference>
<dbReference type="InterPro" id="IPR029001">
    <property type="entry name" value="ITPase-like_fam"/>
</dbReference>
<dbReference type="InterPro" id="IPR002786">
    <property type="entry name" value="Non_canon_purine_NTPase"/>
</dbReference>
<comment type="cofactor">
    <cofactor evidence="1">
        <name>Mn(2+)</name>
        <dbReference type="ChEBI" id="CHEBI:29035"/>
    </cofactor>
</comment>
<evidence type="ECO:0000256" key="8">
    <source>
        <dbReference type="ARBA" id="ARBA00048174"/>
    </source>
</evidence>
<reference evidence="12 14" key="1">
    <citation type="journal article" date="2016" name="ISME J.">
        <title>Chasing the elusive Euryarchaeota class WSA2: genomes reveal a uniquely fastidious methyl-reducing methanogen.</title>
        <authorList>
            <person name="Nobu M.K."/>
            <person name="Narihiro T."/>
            <person name="Kuroda K."/>
            <person name="Mei R."/>
            <person name="Liu W.T."/>
        </authorList>
    </citation>
    <scope>NUCLEOTIDE SEQUENCE [LARGE SCALE GENOMIC DNA]</scope>
    <source>
        <strain evidence="12">ADurb1013_Bin02101</strain>
        <strain evidence="13">ADurb1213_Bin02801</strain>
    </source>
</reference>
<accession>A0A150JED9</accession>
<evidence type="ECO:0000256" key="2">
    <source>
        <dbReference type="ARBA" id="ARBA00022723"/>
    </source>
</evidence>
<dbReference type="Proteomes" id="UP000092420">
    <property type="component" value="Unassembled WGS sequence"/>
</dbReference>
<accession>A0A150JL24</accession>
<name>A0A150JL24_9EURY</name>
<dbReference type="InterPro" id="IPR026533">
    <property type="entry name" value="NTPase/PRRC1"/>
</dbReference>
<keyword evidence="3 10" id="KW-0547">Nucleotide-binding</keyword>
<evidence type="ECO:0000256" key="6">
    <source>
        <dbReference type="ARBA" id="ARBA00023080"/>
    </source>
</evidence>
<dbReference type="PANTHER" id="PTHR34699:SF2">
    <property type="entry name" value="NON-CANONICAL PURINE NTP PHOSPHATASE_PRRC1 DOMAIN-CONTAINING PROTEIN"/>
    <property type="match status" value="1"/>
</dbReference>